<dbReference type="InterPro" id="IPR004211">
    <property type="entry name" value="Endonuclease_7"/>
</dbReference>
<dbReference type="SUPFAM" id="SSF54060">
    <property type="entry name" value="His-Me finger endonucleases"/>
    <property type="match status" value="1"/>
</dbReference>
<accession>A0A9X8N7U7</accession>
<dbReference type="AlphaFoldDB" id="A0A9X8N7U7"/>
<comment type="caution">
    <text evidence="1">The sequence shown here is derived from an EMBL/GenBank/DDBJ whole genome shotgun (WGS) entry which is preliminary data.</text>
</comment>
<keyword evidence="1" id="KW-0378">Hydrolase</keyword>
<evidence type="ECO:0000313" key="1">
    <source>
        <dbReference type="EMBL" id="SHN24342.1"/>
    </source>
</evidence>
<gene>
    <name evidence="1" type="ORF">SAMN05216268_12690</name>
</gene>
<dbReference type="GO" id="GO:0004519">
    <property type="term" value="F:endonuclease activity"/>
    <property type="evidence" value="ECO:0007669"/>
    <property type="project" value="UniProtKB-KW"/>
</dbReference>
<evidence type="ECO:0000313" key="2">
    <source>
        <dbReference type="Proteomes" id="UP000184388"/>
    </source>
</evidence>
<dbReference type="InterPro" id="IPR038563">
    <property type="entry name" value="Endonuclease_7_sf"/>
</dbReference>
<name>A0A9X8N7U7_9ACTN</name>
<dbReference type="Gene3D" id="3.40.1800.10">
    <property type="entry name" value="His-Me finger endonucleases"/>
    <property type="match status" value="1"/>
</dbReference>
<protein>
    <submittedName>
        <fullName evidence="1">Recombination endonuclease VII</fullName>
    </submittedName>
</protein>
<proteinExistence type="predicted"/>
<reference evidence="2" key="1">
    <citation type="submission" date="2016-11" db="EMBL/GenBank/DDBJ databases">
        <authorList>
            <person name="Jaros S."/>
            <person name="Januszkiewicz K."/>
            <person name="Wedrychowicz H."/>
        </authorList>
    </citation>
    <scope>NUCLEOTIDE SEQUENCE [LARGE SCALE GENOMIC DNA]</scope>
    <source>
        <strain evidence="2">CGMCC 4.3555</strain>
    </source>
</reference>
<sequence>MADCKKGFKRCDKCQLCRALKFYTGARGRVCTTCQRKARSRASHASRVQATYGLKPGEYDELFRLQGGVCAICRQSRSKRLDVDHCHKTGVVRGLCCARCNRQLLAKGLRDNPEIARNAAEYLEDPPAVRLIGQRFFRQST</sequence>
<keyword evidence="1" id="KW-0540">Nuclease</keyword>
<organism evidence="1 2">
    <name type="scientific">Streptomyces yunnanensis</name>
    <dbReference type="NCBI Taxonomy" id="156453"/>
    <lineage>
        <taxon>Bacteria</taxon>
        <taxon>Bacillati</taxon>
        <taxon>Actinomycetota</taxon>
        <taxon>Actinomycetes</taxon>
        <taxon>Kitasatosporales</taxon>
        <taxon>Streptomycetaceae</taxon>
        <taxon>Streptomyces</taxon>
    </lineage>
</organism>
<dbReference type="EMBL" id="FRBK01000026">
    <property type="protein sequence ID" value="SHN24342.1"/>
    <property type="molecule type" value="Genomic_DNA"/>
</dbReference>
<dbReference type="Pfam" id="PF02945">
    <property type="entry name" value="Endonuclease_7"/>
    <property type="match status" value="1"/>
</dbReference>
<dbReference type="Proteomes" id="UP000184388">
    <property type="component" value="Unassembled WGS sequence"/>
</dbReference>
<dbReference type="InterPro" id="IPR044925">
    <property type="entry name" value="His-Me_finger_sf"/>
</dbReference>
<keyword evidence="1" id="KW-0255">Endonuclease</keyword>